<keyword evidence="8" id="KW-1185">Reference proteome</keyword>
<dbReference type="OrthoDB" id="28257at2759"/>
<dbReference type="GO" id="GO:0097020">
    <property type="term" value="F:COPII receptor activity"/>
    <property type="evidence" value="ECO:0007669"/>
    <property type="project" value="InterPro"/>
</dbReference>
<evidence type="ECO:0000256" key="4">
    <source>
        <dbReference type="ARBA" id="ARBA00022989"/>
    </source>
</evidence>
<dbReference type="OMA" id="FWIFDRL"/>
<evidence type="ECO:0000256" key="2">
    <source>
        <dbReference type="ARBA" id="ARBA00008096"/>
    </source>
</evidence>
<evidence type="ECO:0000256" key="3">
    <source>
        <dbReference type="ARBA" id="ARBA00022692"/>
    </source>
</evidence>
<dbReference type="KEGG" id="cput:CONPUDRAFT_54408"/>
<comment type="subcellular location">
    <subcellularLocation>
        <location evidence="1">Membrane</location>
        <topology evidence="1">Multi-pass membrane protein</topology>
    </subcellularLocation>
</comment>
<proteinExistence type="inferred from homology"/>
<dbReference type="GeneID" id="19207659"/>
<evidence type="ECO:0008006" key="9">
    <source>
        <dbReference type="Google" id="ProtNLM"/>
    </source>
</evidence>
<comment type="similarity">
    <text evidence="2">Belongs to the SVP26 family.</text>
</comment>
<feature type="transmembrane region" description="Helical" evidence="6">
    <location>
        <begin position="82"/>
        <end position="107"/>
    </location>
</feature>
<dbReference type="RefSeq" id="XP_007767384.1">
    <property type="nucleotide sequence ID" value="XM_007769194.1"/>
</dbReference>
<keyword evidence="4 6" id="KW-1133">Transmembrane helix</keyword>
<dbReference type="GO" id="GO:0000139">
    <property type="term" value="C:Golgi membrane"/>
    <property type="evidence" value="ECO:0007669"/>
    <property type="project" value="TreeGrafter"/>
</dbReference>
<evidence type="ECO:0000313" key="7">
    <source>
        <dbReference type="EMBL" id="EIW82074.1"/>
    </source>
</evidence>
<dbReference type="Pfam" id="PF04148">
    <property type="entry name" value="Erv26"/>
    <property type="match status" value="1"/>
</dbReference>
<name>A0A5M3MTJ6_CONPW</name>
<comment type="caution">
    <text evidence="7">The sequence shown here is derived from an EMBL/GenBank/DDBJ whole genome shotgun (WGS) entry which is preliminary data.</text>
</comment>
<feature type="transmembrane region" description="Helical" evidence="6">
    <location>
        <begin position="138"/>
        <end position="159"/>
    </location>
</feature>
<dbReference type="EMBL" id="JH711577">
    <property type="protein sequence ID" value="EIW82074.1"/>
    <property type="molecule type" value="Genomic_DNA"/>
</dbReference>
<protein>
    <recommendedName>
        <fullName evidence="9">DUF396-domain-containing protein</fullName>
    </recommendedName>
</protein>
<dbReference type="GO" id="GO:0005789">
    <property type="term" value="C:endoplasmic reticulum membrane"/>
    <property type="evidence" value="ECO:0007669"/>
    <property type="project" value="TreeGrafter"/>
</dbReference>
<dbReference type="PANTHER" id="PTHR13144:SF0">
    <property type="entry name" value="PROTEIN TEX261"/>
    <property type="match status" value="1"/>
</dbReference>
<evidence type="ECO:0000313" key="8">
    <source>
        <dbReference type="Proteomes" id="UP000053558"/>
    </source>
</evidence>
<dbReference type="PANTHER" id="PTHR13144">
    <property type="entry name" value="TEX261 PROTEIN"/>
    <property type="match status" value="1"/>
</dbReference>
<dbReference type="InterPro" id="IPR007277">
    <property type="entry name" value="Svp26/Tex261"/>
</dbReference>
<keyword evidence="3 6" id="KW-0812">Transmembrane</keyword>
<feature type="transmembrane region" description="Helical" evidence="6">
    <location>
        <begin position="40"/>
        <end position="62"/>
    </location>
</feature>
<dbReference type="GO" id="GO:0006888">
    <property type="term" value="P:endoplasmic reticulum to Golgi vesicle-mediated transport"/>
    <property type="evidence" value="ECO:0007669"/>
    <property type="project" value="InterPro"/>
</dbReference>
<dbReference type="Proteomes" id="UP000053558">
    <property type="component" value="Unassembled WGS sequence"/>
</dbReference>
<dbReference type="AlphaFoldDB" id="A0A5M3MTJ6"/>
<gene>
    <name evidence="7" type="ORF">CONPUDRAFT_54408</name>
</gene>
<keyword evidence="5 6" id="KW-0472">Membrane</keyword>
<evidence type="ECO:0000256" key="6">
    <source>
        <dbReference type="SAM" id="Phobius"/>
    </source>
</evidence>
<reference evidence="8" key="1">
    <citation type="journal article" date="2012" name="Science">
        <title>The Paleozoic origin of enzymatic lignin decomposition reconstructed from 31 fungal genomes.</title>
        <authorList>
            <person name="Floudas D."/>
            <person name="Binder M."/>
            <person name="Riley R."/>
            <person name="Barry K."/>
            <person name="Blanchette R.A."/>
            <person name="Henrissat B."/>
            <person name="Martinez A.T."/>
            <person name="Otillar R."/>
            <person name="Spatafora J.W."/>
            <person name="Yadav J.S."/>
            <person name="Aerts A."/>
            <person name="Benoit I."/>
            <person name="Boyd A."/>
            <person name="Carlson A."/>
            <person name="Copeland A."/>
            <person name="Coutinho P.M."/>
            <person name="de Vries R.P."/>
            <person name="Ferreira P."/>
            <person name="Findley K."/>
            <person name="Foster B."/>
            <person name="Gaskell J."/>
            <person name="Glotzer D."/>
            <person name="Gorecki P."/>
            <person name="Heitman J."/>
            <person name="Hesse C."/>
            <person name="Hori C."/>
            <person name="Igarashi K."/>
            <person name="Jurgens J.A."/>
            <person name="Kallen N."/>
            <person name="Kersten P."/>
            <person name="Kohler A."/>
            <person name="Kuees U."/>
            <person name="Kumar T.K.A."/>
            <person name="Kuo A."/>
            <person name="LaButti K."/>
            <person name="Larrondo L.F."/>
            <person name="Lindquist E."/>
            <person name="Ling A."/>
            <person name="Lombard V."/>
            <person name="Lucas S."/>
            <person name="Lundell T."/>
            <person name="Martin R."/>
            <person name="McLaughlin D.J."/>
            <person name="Morgenstern I."/>
            <person name="Morin E."/>
            <person name="Murat C."/>
            <person name="Nagy L.G."/>
            <person name="Nolan M."/>
            <person name="Ohm R.A."/>
            <person name="Patyshakuliyeva A."/>
            <person name="Rokas A."/>
            <person name="Ruiz-Duenas F.J."/>
            <person name="Sabat G."/>
            <person name="Salamov A."/>
            <person name="Samejima M."/>
            <person name="Schmutz J."/>
            <person name="Slot J.C."/>
            <person name="St John F."/>
            <person name="Stenlid J."/>
            <person name="Sun H."/>
            <person name="Sun S."/>
            <person name="Syed K."/>
            <person name="Tsang A."/>
            <person name="Wiebenga A."/>
            <person name="Young D."/>
            <person name="Pisabarro A."/>
            <person name="Eastwood D.C."/>
            <person name="Martin F."/>
            <person name="Cullen D."/>
            <person name="Grigoriev I.V."/>
            <person name="Hibbett D.S."/>
        </authorList>
    </citation>
    <scope>NUCLEOTIDE SEQUENCE [LARGE SCALE GENOMIC DNA]</scope>
    <source>
        <strain evidence="8">RWD-64-598 SS2</strain>
    </source>
</reference>
<evidence type="ECO:0000256" key="1">
    <source>
        <dbReference type="ARBA" id="ARBA00004141"/>
    </source>
</evidence>
<dbReference type="GO" id="GO:0030134">
    <property type="term" value="C:COPII-coated ER to Golgi transport vesicle"/>
    <property type="evidence" value="ECO:0007669"/>
    <property type="project" value="TreeGrafter"/>
</dbReference>
<accession>A0A5M3MTJ6</accession>
<organism evidence="7 8">
    <name type="scientific">Coniophora puteana (strain RWD-64-598)</name>
    <name type="common">Brown rot fungus</name>
    <dbReference type="NCBI Taxonomy" id="741705"/>
    <lineage>
        <taxon>Eukaryota</taxon>
        <taxon>Fungi</taxon>
        <taxon>Dikarya</taxon>
        <taxon>Basidiomycota</taxon>
        <taxon>Agaricomycotina</taxon>
        <taxon>Agaricomycetes</taxon>
        <taxon>Agaricomycetidae</taxon>
        <taxon>Boletales</taxon>
        <taxon>Coniophorineae</taxon>
        <taxon>Coniophoraceae</taxon>
        <taxon>Coniophora</taxon>
    </lineage>
</organism>
<sequence>MTHCRGALLTDRILASGLLYVSELIEEHSRTAKVIGQRGIYAIICLHILLWMSDSLPLPQIAFSVFCHAVYLQNFSTSWPLISLSSLSFIASCLLAIADHFIWFFYFSRVSRETRQSVPRFRNPIPQTQKVAPTFSEIATFFGICIWLVPLFLFLSLSANDNALPTSSGK</sequence>
<evidence type="ECO:0000256" key="5">
    <source>
        <dbReference type="ARBA" id="ARBA00023136"/>
    </source>
</evidence>